<keyword evidence="6 7" id="KW-0788">Thiol protease</keyword>
<evidence type="ECO:0000256" key="5">
    <source>
        <dbReference type="ARBA" id="ARBA00022801"/>
    </source>
</evidence>
<feature type="domain" description="USP" evidence="9">
    <location>
        <begin position="199"/>
        <end position="540"/>
    </location>
</feature>
<dbReference type="AlphaFoldDB" id="Q237F7"/>
<evidence type="ECO:0000256" key="6">
    <source>
        <dbReference type="ARBA" id="ARBA00022807"/>
    </source>
</evidence>
<proteinExistence type="inferred from homology"/>
<dbReference type="PROSITE" id="PS50235">
    <property type="entry name" value="USP_3"/>
    <property type="match status" value="1"/>
</dbReference>
<feature type="compositionally biased region" description="Basic and acidic residues" evidence="8">
    <location>
        <begin position="59"/>
        <end position="77"/>
    </location>
</feature>
<dbReference type="HOGENOM" id="CLU_008279_1_0_1"/>
<name>Q237F7_TETTS</name>
<protein>
    <recommendedName>
        <fullName evidence="7">Ubiquitin carboxyl-terminal hydrolase</fullName>
        <ecNumber evidence="7">3.4.19.12</ecNumber>
    </recommendedName>
</protein>
<evidence type="ECO:0000259" key="9">
    <source>
        <dbReference type="PROSITE" id="PS50235"/>
    </source>
</evidence>
<dbReference type="SUPFAM" id="SSF54001">
    <property type="entry name" value="Cysteine proteinases"/>
    <property type="match status" value="1"/>
</dbReference>
<dbReference type="InterPro" id="IPR038765">
    <property type="entry name" value="Papain-like_cys_pep_sf"/>
</dbReference>
<evidence type="ECO:0000313" key="11">
    <source>
        <dbReference type="Proteomes" id="UP000009168"/>
    </source>
</evidence>
<dbReference type="InterPro" id="IPR050185">
    <property type="entry name" value="Ub_carboxyl-term_hydrolase"/>
</dbReference>
<dbReference type="KEGG" id="tet:TTHERM_00324420"/>
<organism evidence="10 11">
    <name type="scientific">Tetrahymena thermophila (strain SB210)</name>
    <dbReference type="NCBI Taxonomy" id="312017"/>
    <lineage>
        <taxon>Eukaryota</taxon>
        <taxon>Sar</taxon>
        <taxon>Alveolata</taxon>
        <taxon>Ciliophora</taxon>
        <taxon>Intramacronucleata</taxon>
        <taxon>Oligohymenophorea</taxon>
        <taxon>Hymenostomatida</taxon>
        <taxon>Tetrahymenina</taxon>
        <taxon>Tetrahymenidae</taxon>
        <taxon>Tetrahymena</taxon>
    </lineage>
</organism>
<dbReference type="PROSITE" id="PS00972">
    <property type="entry name" value="USP_1"/>
    <property type="match status" value="1"/>
</dbReference>
<feature type="compositionally biased region" description="Basic and acidic residues" evidence="8">
    <location>
        <begin position="94"/>
        <end position="138"/>
    </location>
</feature>
<accession>Q237F7</accession>
<comment type="catalytic activity">
    <reaction evidence="1 7">
        <text>Thiol-dependent hydrolysis of ester, thioester, amide, peptide and isopeptide bonds formed by the C-terminal Gly of ubiquitin (a 76-residue protein attached to proteins as an intracellular targeting signal).</text>
        <dbReference type="EC" id="3.4.19.12"/>
    </reaction>
</comment>
<dbReference type="GO" id="GO:0016579">
    <property type="term" value="P:protein deubiquitination"/>
    <property type="evidence" value="ECO:0007669"/>
    <property type="project" value="InterPro"/>
</dbReference>
<evidence type="ECO:0000256" key="3">
    <source>
        <dbReference type="ARBA" id="ARBA00022670"/>
    </source>
</evidence>
<dbReference type="Proteomes" id="UP000009168">
    <property type="component" value="Unassembled WGS sequence"/>
</dbReference>
<sequence length="560" mass="66531">MVNIYQLKQEQLFICISISIINKHFRVKIYLDMSKRITRSAHVDLLENIKADLPSKQLKKQDEKKQTNSKTRQKDENVIQDDQDQTQSLSEQNIDQKNKAKKGKETKEEKEKRIKQEQEEKRKKEEEEEKRKEEEEKSFIDDFKRKNNLINTKDHKERIETYQNKLYSDKKKQKKGNVQDEQEEEEVIDLAENKVKGKVGLINLGNTCFMNSALQCLSNLQPLTDYCLQNKEDNEINIQNPMGSGGVVIKAFANLVRQIWNQKEDSVSPDEFLRVISYFNKIYSSGRQQDSQEFLLYLLDQIHEDLNRVEKKPYVEQKEYFKNLNQKELEKLAADSWGDYLKRNKSVIVDLFQGQLKNTLKCLKCKTAKYQFEPFMYLTVPIPQKAENEINIQDCIEQFTEKEILDGDEKWFCPECKDFQKSEKKIDLWKLPPILMICMKRFQYTAQSKKKITTKVQFPVQHFDMSEFIPKTLQKEKPIYDLFSVISHKGYLNFGHYVAYCKNQEDKQWYLFNDSKTSLIQDPEENIPKKEAYVLFYQKSTLQLIKRQTLVESVNWPHKV</sequence>
<dbReference type="Pfam" id="PF00443">
    <property type="entry name" value="UCH"/>
    <property type="match status" value="1"/>
</dbReference>
<dbReference type="eggNOG" id="KOG1868">
    <property type="taxonomic scope" value="Eukaryota"/>
</dbReference>
<evidence type="ECO:0000313" key="10">
    <source>
        <dbReference type="EMBL" id="EAR92784.2"/>
    </source>
</evidence>
<dbReference type="InterPro" id="IPR018200">
    <property type="entry name" value="USP_CS"/>
</dbReference>
<dbReference type="Gene3D" id="3.90.70.10">
    <property type="entry name" value="Cysteine proteinases"/>
    <property type="match status" value="1"/>
</dbReference>
<dbReference type="EC" id="3.4.19.12" evidence="7"/>
<keyword evidence="11" id="KW-1185">Reference proteome</keyword>
<evidence type="ECO:0000256" key="7">
    <source>
        <dbReference type="RuleBase" id="RU366025"/>
    </source>
</evidence>
<keyword evidence="4 7" id="KW-0833">Ubl conjugation pathway</keyword>
<dbReference type="CDD" id="cd02674">
    <property type="entry name" value="Peptidase_C19R"/>
    <property type="match status" value="1"/>
</dbReference>
<evidence type="ECO:0000256" key="8">
    <source>
        <dbReference type="SAM" id="MobiDB-lite"/>
    </source>
</evidence>
<dbReference type="GeneID" id="7844447"/>
<evidence type="ECO:0000256" key="2">
    <source>
        <dbReference type="ARBA" id="ARBA00009085"/>
    </source>
</evidence>
<dbReference type="PROSITE" id="PS00973">
    <property type="entry name" value="USP_2"/>
    <property type="match status" value="1"/>
</dbReference>
<dbReference type="PANTHER" id="PTHR21646:SF24">
    <property type="entry name" value="UBIQUITIN CARBOXYL-TERMINAL HYDROLASE"/>
    <property type="match status" value="1"/>
</dbReference>
<dbReference type="GO" id="GO:0004843">
    <property type="term" value="F:cysteine-type deubiquitinase activity"/>
    <property type="evidence" value="ECO:0007669"/>
    <property type="project" value="UniProtKB-UniRule"/>
</dbReference>
<reference evidence="11" key="1">
    <citation type="journal article" date="2006" name="PLoS Biol.">
        <title>Macronuclear genome sequence of the ciliate Tetrahymena thermophila, a model eukaryote.</title>
        <authorList>
            <person name="Eisen J.A."/>
            <person name="Coyne R.S."/>
            <person name="Wu M."/>
            <person name="Wu D."/>
            <person name="Thiagarajan M."/>
            <person name="Wortman J.R."/>
            <person name="Badger J.H."/>
            <person name="Ren Q."/>
            <person name="Amedeo P."/>
            <person name="Jones K.M."/>
            <person name="Tallon L.J."/>
            <person name="Delcher A.L."/>
            <person name="Salzberg S.L."/>
            <person name="Silva J.C."/>
            <person name="Haas B.J."/>
            <person name="Majoros W.H."/>
            <person name="Farzad M."/>
            <person name="Carlton J.M."/>
            <person name="Smith R.K. Jr."/>
            <person name="Garg J."/>
            <person name="Pearlman R.E."/>
            <person name="Karrer K.M."/>
            <person name="Sun L."/>
            <person name="Manning G."/>
            <person name="Elde N.C."/>
            <person name="Turkewitz A.P."/>
            <person name="Asai D.J."/>
            <person name="Wilkes D.E."/>
            <person name="Wang Y."/>
            <person name="Cai H."/>
            <person name="Collins K."/>
            <person name="Stewart B.A."/>
            <person name="Lee S.R."/>
            <person name="Wilamowska K."/>
            <person name="Weinberg Z."/>
            <person name="Ruzzo W.L."/>
            <person name="Wloga D."/>
            <person name="Gaertig J."/>
            <person name="Frankel J."/>
            <person name="Tsao C.-C."/>
            <person name="Gorovsky M.A."/>
            <person name="Keeling P.J."/>
            <person name="Waller R.F."/>
            <person name="Patron N.J."/>
            <person name="Cherry J.M."/>
            <person name="Stover N.A."/>
            <person name="Krieger C.J."/>
            <person name="del Toro C."/>
            <person name="Ryder H.F."/>
            <person name="Williamson S.C."/>
            <person name="Barbeau R.A."/>
            <person name="Hamilton E.P."/>
            <person name="Orias E."/>
        </authorList>
    </citation>
    <scope>NUCLEOTIDE SEQUENCE [LARGE SCALE GENOMIC DNA]</scope>
    <source>
        <strain evidence="11">SB210</strain>
    </source>
</reference>
<feature type="region of interest" description="Disordered" evidence="8">
    <location>
        <begin position="56"/>
        <end position="138"/>
    </location>
</feature>
<dbReference type="InterPro" id="IPR028889">
    <property type="entry name" value="USP"/>
</dbReference>
<dbReference type="PANTHER" id="PTHR21646">
    <property type="entry name" value="UBIQUITIN CARBOXYL-TERMINAL HYDROLASE"/>
    <property type="match status" value="1"/>
</dbReference>
<dbReference type="InParanoid" id="Q237F7"/>
<keyword evidence="5 7" id="KW-0378">Hydrolase</keyword>
<dbReference type="STRING" id="312017.Q237F7"/>
<dbReference type="RefSeq" id="XP_001013029.2">
    <property type="nucleotide sequence ID" value="XM_001013029.2"/>
</dbReference>
<dbReference type="InterPro" id="IPR001394">
    <property type="entry name" value="Peptidase_C19_UCH"/>
</dbReference>
<dbReference type="OrthoDB" id="292964at2759"/>
<dbReference type="EMBL" id="GG662743">
    <property type="protein sequence ID" value="EAR92784.2"/>
    <property type="molecule type" value="Genomic_DNA"/>
</dbReference>
<keyword evidence="3 7" id="KW-0645">Protease</keyword>
<gene>
    <name evidence="10" type="ORF">TTHERM_00324420</name>
</gene>
<comment type="similarity">
    <text evidence="2 7">Belongs to the peptidase C19 family.</text>
</comment>
<evidence type="ECO:0000256" key="4">
    <source>
        <dbReference type="ARBA" id="ARBA00022786"/>
    </source>
</evidence>
<dbReference type="GO" id="GO:0006508">
    <property type="term" value="P:proteolysis"/>
    <property type="evidence" value="ECO:0007669"/>
    <property type="project" value="UniProtKB-KW"/>
</dbReference>
<evidence type="ECO:0000256" key="1">
    <source>
        <dbReference type="ARBA" id="ARBA00000707"/>
    </source>
</evidence>